<evidence type="ECO:0000256" key="1">
    <source>
        <dbReference type="ARBA" id="ARBA00004606"/>
    </source>
</evidence>
<gene>
    <name evidence="6" type="ORF">NZK81_11250</name>
</gene>
<keyword evidence="7" id="KW-1185">Reference proteome</keyword>
<comment type="caution">
    <text evidence="6">The sequence shown here is derived from an EMBL/GenBank/DDBJ whole genome shotgun (WGS) entry which is preliminary data.</text>
</comment>
<evidence type="ECO:0000256" key="4">
    <source>
        <dbReference type="ARBA" id="ARBA00023136"/>
    </source>
</evidence>
<protein>
    <submittedName>
        <fullName evidence="6">Glycosyl transferase</fullName>
    </submittedName>
</protein>
<dbReference type="InterPro" id="IPR003406">
    <property type="entry name" value="Glyco_trans_14"/>
</dbReference>
<dbReference type="Proteomes" id="UP001165583">
    <property type="component" value="Unassembled WGS sequence"/>
</dbReference>
<evidence type="ECO:0000256" key="3">
    <source>
        <dbReference type="ARBA" id="ARBA00022679"/>
    </source>
</evidence>
<organism evidence="6 7">
    <name type="scientific">Novosphingobium mangrovi</name>
    <name type="common">ex Huang et al. 2023</name>
    <dbReference type="NCBI Taxonomy" id="2976432"/>
    <lineage>
        <taxon>Bacteria</taxon>
        <taxon>Pseudomonadati</taxon>
        <taxon>Pseudomonadota</taxon>
        <taxon>Alphaproteobacteria</taxon>
        <taxon>Sphingomonadales</taxon>
        <taxon>Sphingomonadaceae</taxon>
        <taxon>Novosphingobium</taxon>
    </lineage>
</organism>
<keyword evidence="3 6" id="KW-0808">Transferase</keyword>
<comment type="subcellular location">
    <subcellularLocation>
        <location evidence="1">Membrane</location>
        <topology evidence="1">Single-pass type II membrane protein</topology>
    </subcellularLocation>
</comment>
<evidence type="ECO:0000313" key="6">
    <source>
        <dbReference type="EMBL" id="MCT2400129.1"/>
    </source>
</evidence>
<evidence type="ECO:0000313" key="7">
    <source>
        <dbReference type="Proteomes" id="UP001165583"/>
    </source>
</evidence>
<evidence type="ECO:0000256" key="5">
    <source>
        <dbReference type="ARBA" id="ARBA00023180"/>
    </source>
</evidence>
<proteinExistence type="predicted"/>
<keyword evidence="4" id="KW-0472">Membrane</keyword>
<sequence length="305" mass="34430">MAYLILAHEDENQLDALIDVLVPPGSPDVAIVHADRRSALWNILRRRPADPDGRMVLVPDPVAVRWGHHGQIEAIAKLVAAAVRAGCDYAHLISGADWPIAPREQIVAEITRENGLCHLEARAGHLEERMQTFRFDTRWLRLDPQKDRRTYAVTWELRRLARWFDAARRHFGLERPRPWGEWRYGSQWWSLPADALGVLARELPRLIASGRLAGTICADEHVVPTIIAHAFPGRLADNRRFIDFPPGASSPRVLDASHRSAILASGAWFMRKVSRDHSPFFEEFPVRPAEPLPDGLGKVVNSSHL</sequence>
<keyword evidence="2" id="KW-0328">Glycosyltransferase</keyword>
<dbReference type="EMBL" id="JANZXA010000007">
    <property type="protein sequence ID" value="MCT2400129.1"/>
    <property type="molecule type" value="Genomic_DNA"/>
</dbReference>
<dbReference type="GO" id="GO:0016740">
    <property type="term" value="F:transferase activity"/>
    <property type="evidence" value="ECO:0007669"/>
    <property type="project" value="UniProtKB-KW"/>
</dbReference>
<dbReference type="Pfam" id="PF02485">
    <property type="entry name" value="Branch"/>
    <property type="match status" value="1"/>
</dbReference>
<dbReference type="RefSeq" id="WP_260046182.1">
    <property type="nucleotide sequence ID" value="NZ_JANZXA010000007.1"/>
</dbReference>
<keyword evidence="5" id="KW-0325">Glycoprotein</keyword>
<reference evidence="6" key="1">
    <citation type="submission" date="2022-09" db="EMBL/GenBank/DDBJ databases">
        <title>Novosphingobium sp. Nov., a polycyclic aromatic hydrocarbon-degrading bacterium isolated form mangrove sediments in HongKong.</title>
        <authorList>
            <person name="Hu Z."/>
        </authorList>
    </citation>
    <scope>NUCLEOTIDE SEQUENCE</scope>
    <source>
        <strain evidence="6">HK4-1</strain>
    </source>
</reference>
<evidence type="ECO:0000256" key="2">
    <source>
        <dbReference type="ARBA" id="ARBA00022676"/>
    </source>
</evidence>
<accession>A0ABT2I5P3</accession>
<name>A0ABT2I5P3_9SPHN</name>